<evidence type="ECO:0000313" key="1">
    <source>
        <dbReference type="EMBL" id="GAB0188076.1"/>
    </source>
</evidence>
<evidence type="ECO:0000313" key="2">
    <source>
        <dbReference type="Proteomes" id="UP001623348"/>
    </source>
</evidence>
<dbReference type="PRINTS" id="PR01345">
    <property type="entry name" value="CERVTRCPTASE"/>
</dbReference>
<dbReference type="AlphaFoldDB" id="A0ABC9WSB3"/>
<gene>
    <name evidence="1" type="ORF">GRJ2_001272900</name>
</gene>
<sequence>MKFNKAKCKVLHMGRGNPKHKHRLGGEWIESSPEEKDLGVLVDEKLNMSWQCALAAQKANRVLGCIKRGVTSSSREVILPLYSALMSPHLEYCVQLWGLQYRRDMELLERVQRRPRS</sequence>
<proteinExistence type="predicted"/>
<dbReference type="Proteomes" id="UP001623348">
    <property type="component" value="Unassembled WGS sequence"/>
</dbReference>
<evidence type="ECO:0008006" key="3">
    <source>
        <dbReference type="Google" id="ProtNLM"/>
    </source>
</evidence>
<name>A0ABC9WSB3_GRUJA</name>
<protein>
    <recommendedName>
        <fullName evidence="3">Rna-directed dna polymerase from mobile element jockey-like</fullName>
    </recommendedName>
</protein>
<comment type="caution">
    <text evidence="1">The sequence shown here is derived from an EMBL/GenBank/DDBJ whole genome shotgun (WGS) entry which is preliminary data.</text>
</comment>
<keyword evidence="2" id="KW-1185">Reference proteome</keyword>
<dbReference type="EMBL" id="BAAFJT010000004">
    <property type="protein sequence ID" value="GAB0188076.1"/>
    <property type="molecule type" value="Genomic_DNA"/>
</dbReference>
<accession>A0ABC9WSB3</accession>
<reference evidence="1 2" key="1">
    <citation type="submission" date="2024-06" db="EMBL/GenBank/DDBJ databases">
        <title>The draft genome of Grus japonensis, version 3.</title>
        <authorList>
            <person name="Nabeshima K."/>
            <person name="Suzuki S."/>
            <person name="Onuma M."/>
        </authorList>
    </citation>
    <scope>NUCLEOTIDE SEQUENCE [LARGE SCALE GENOMIC DNA]</scope>
    <source>
        <strain evidence="1 2">451A</strain>
    </source>
</reference>
<organism evidence="1 2">
    <name type="scientific">Grus japonensis</name>
    <name type="common">Japanese crane</name>
    <name type="synonym">Red-crowned crane</name>
    <dbReference type="NCBI Taxonomy" id="30415"/>
    <lineage>
        <taxon>Eukaryota</taxon>
        <taxon>Metazoa</taxon>
        <taxon>Chordata</taxon>
        <taxon>Craniata</taxon>
        <taxon>Vertebrata</taxon>
        <taxon>Euteleostomi</taxon>
        <taxon>Archelosauria</taxon>
        <taxon>Archosauria</taxon>
        <taxon>Dinosauria</taxon>
        <taxon>Saurischia</taxon>
        <taxon>Theropoda</taxon>
        <taxon>Coelurosauria</taxon>
        <taxon>Aves</taxon>
        <taxon>Neognathae</taxon>
        <taxon>Neoaves</taxon>
        <taxon>Gruiformes</taxon>
        <taxon>Gruidae</taxon>
        <taxon>Grus</taxon>
    </lineage>
</organism>
<dbReference type="PANTHER" id="PTHR33332">
    <property type="entry name" value="REVERSE TRANSCRIPTASE DOMAIN-CONTAINING PROTEIN"/>
    <property type="match status" value="1"/>
</dbReference>